<organism evidence="1 2">
    <name type="scientific">Mesobacillus foraminis</name>
    <dbReference type="NCBI Taxonomy" id="279826"/>
    <lineage>
        <taxon>Bacteria</taxon>
        <taxon>Bacillati</taxon>
        <taxon>Bacillota</taxon>
        <taxon>Bacilli</taxon>
        <taxon>Bacillales</taxon>
        <taxon>Bacillaceae</taxon>
        <taxon>Mesobacillus</taxon>
    </lineage>
</organism>
<reference evidence="1 2" key="1">
    <citation type="journal article" date="2015" name="Stand. Genomic Sci.">
        <title>Genomic Encyclopedia of Bacterial and Archaeal Type Strains, Phase III: the genomes of soil and plant-associated and newly described type strains.</title>
        <authorList>
            <person name="Whitman W.B."/>
            <person name="Woyke T."/>
            <person name="Klenk H.P."/>
            <person name="Zhou Y."/>
            <person name="Lilburn T.G."/>
            <person name="Beck B.J."/>
            <person name="De Vos P."/>
            <person name="Vandamme P."/>
            <person name="Eisen J.A."/>
            <person name="Garrity G."/>
            <person name="Hugenholtz P."/>
            <person name="Kyrpides N.C."/>
        </authorList>
    </citation>
    <scope>NUCLEOTIDE SEQUENCE [LARGE SCALE GENOMIC DNA]</scope>
    <source>
        <strain evidence="1 2">CV53</strain>
    </source>
</reference>
<evidence type="ECO:0000313" key="2">
    <source>
        <dbReference type="Proteomes" id="UP000295689"/>
    </source>
</evidence>
<dbReference type="EMBL" id="SLVV01000004">
    <property type="protein sequence ID" value="TCN26055.1"/>
    <property type="molecule type" value="Genomic_DNA"/>
</dbReference>
<dbReference type="Pfam" id="PF13076">
    <property type="entry name" value="Fur_reg_FbpA"/>
    <property type="match status" value="1"/>
</dbReference>
<proteinExistence type="predicted"/>
<dbReference type="InterPro" id="IPR025072">
    <property type="entry name" value="Fur_reg_FbpA"/>
</dbReference>
<sequence>MRMGQLSRAVTRRKEKLIQKLLALGVYKKDEHHLYELTLSEIETEYQNERNRMKAMR</sequence>
<dbReference type="Proteomes" id="UP000295689">
    <property type="component" value="Unassembled WGS sequence"/>
</dbReference>
<comment type="caution">
    <text evidence="1">The sequence shown here is derived from an EMBL/GenBank/DDBJ whole genome shotgun (WGS) entry which is preliminary data.</text>
</comment>
<name>A0A4R2BHM9_9BACI</name>
<gene>
    <name evidence="1" type="ORF">EV146_104162</name>
</gene>
<accession>A0A4R2BHM9</accession>
<keyword evidence="2" id="KW-1185">Reference proteome</keyword>
<protein>
    <submittedName>
        <fullName evidence="1">Fur-regulated basic protein A</fullName>
    </submittedName>
</protein>
<evidence type="ECO:0000313" key="1">
    <source>
        <dbReference type="EMBL" id="TCN26055.1"/>
    </source>
</evidence>
<dbReference type="AlphaFoldDB" id="A0A4R2BHM9"/>